<comment type="caution">
    <text evidence="3">The sequence shown here is derived from an EMBL/GenBank/DDBJ whole genome shotgun (WGS) entry which is preliminary data.</text>
</comment>
<accession>A0A9P5XPP7</accession>
<dbReference type="PANTHER" id="PTHR10039">
    <property type="entry name" value="AMELOGENIN"/>
    <property type="match status" value="1"/>
</dbReference>
<evidence type="ECO:0000259" key="2">
    <source>
        <dbReference type="Pfam" id="PF24883"/>
    </source>
</evidence>
<feature type="domain" description="Nephrocystin 3-like N-terminal" evidence="2">
    <location>
        <begin position="80"/>
        <end position="226"/>
    </location>
</feature>
<evidence type="ECO:0000256" key="1">
    <source>
        <dbReference type="ARBA" id="ARBA00022737"/>
    </source>
</evidence>
<gene>
    <name evidence="3" type="ORF">P691DRAFT_845089</name>
</gene>
<dbReference type="EMBL" id="MU151055">
    <property type="protein sequence ID" value="KAF9454272.1"/>
    <property type="molecule type" value="Genomic_DNA"/>
</dbReference>
<proteinExistence type="predicted"/>
<dbReference type="InterPro" id="IPR056884">
    <property type="entry name" value="NPHP3-like_N"/>
</dbReference>
<sequence length="691" mass="78152">MPILTGSQNTTINGGHFTDQSAGVINNFSAVNGQTACNRDAIHDSSARDYAPRCLPGTRKQHIEDIIYWAVPAAGTNPLPLFRMKGLAGVGKSAIAQTCAERLNKLGRLGASFFFSMKGQGEAAELVPTITYQLCAQFPDYRDLVDQRIRRDKMVFNKTIATQFEALIAKPLQELEKVGKGIGQRVVIIIDGLDECEDADAQCKIIETIAATCASVTPLCWAFFSRPEPCIEATFSLACIARVTHMTVLPVSDDANSDIELYLRSSFENILRRRNIHVKSQWPSDNDIQTLVKASNGLFIYAATALRDVDQAGSLEEALRAVCATTSNGINNSPFAGLDAFYMHIMRRVPPEVLPSVLLLCRLLCYSRSYAGGTESGVMLCCNRLALSEIEFRVVSNHLSAVLHFRGHSDSFDLAQFNDIGRPFQYATPTQAVTELKSYVCARLGGSIHFYHKSFYDFLTDPTRSGTFYLWSSRMRNAYLKHCLEVTLKYEESYCLRGSAPDVPDSASSLSWPYTNELTNSVLKAIVYDWTFEDCFHFSSFPEIEPQSLERFGHADFRKARQNETMLYGGGLTNIQHRDYFGHARDIHRILLSRIPRDGFQRFDVIKFRAKIKRWKECRIAQPYYPNFASRFKSLIPKFQDKLISGLCRLGHGPKSIFWYWEINFESEYYQEFLATDLAKGERIYREQFDL</sequence>
<protein>
    <recommendedName>
        <fullName evidence="2">Nephrocystin 3-like N-terminal domain-containing protein</fullName>
    </recommendedName>
</protein>
<organism evidence="3 4">
    <name type="scientific">Macrolepiota fuliginosa MF-IS2</name>
    <dbReference type="NCBI Taxonomy" id="1400762"/>
    <lineage>
        <taxon>Eukaryota</taxon>
        <taxon>Fungi</taxon>
        <taxon>Dikarya</taxon>
        <taxon>Basidiomycota</taxon>
        <taxon>Agaricomycotina</taxon>
        <taxon>Agaricomycetes</taxon>
        <taxon>Agaricomycetidae</taxon>
        <taxon>Agaricales</taxon>
        <taxon>Agaricineae</taxon>
        <taxon>Agaricaceae</taxon>
        <taxon>Macrolepiota</taxon>
    </lineage>
</organism>
<dbReference type="AlphaFoldDB" id="A0A9P5XPP7"/>
<dbReference type="Gene3D" id="3.40.50.300">
    <property type="entry name" value="P-loop containing nucleotide triphosphate hydrolases"/>
    <property type="match status" value="1"/>
</dbReference>
<reference evidence="3" key="1">
    <citation type="submission" date="2020-11" db="EMBL/GenBank/DDBJ databases">
        <authorList>
            <consortium name="DOE Joint Genome Institute"/>
            <person name="Ahrendt S."/>
            <person name="Riley R."/>
            <person name="Andreopoulos W."/>
            <person name="Labutti K."/>
            <person name="Pangilinan J."/>
            <person name="Ruiz-Duenas F.J."/>
            <person name="Barrasa J.M."/>
            <person name="Sanchez-Garcia M."/>
            <person name="Camarero S."/>
            <person name="Miyauchi S."/>
            <person name="Serrano A."/>
            <person name="Linde D."/>
            <person name="Babiker R."/>
            <person name="Drula E."/>
            <person name="Ayuso-Fernandez I."/>
            <person name="Pacheco R."/>
            <person name="Padilla G."/>
            <person name="Ferreira P."/>
            <person name="Barriuso J."/>
            <person name="Kellner H."/>
            <person name="Castanera R."/>
            <person name="Alfaro M."/>
            <person name="Ramirez L."/>
            <person name="Pisabarro A.G."/>
            <person name="Kuo A."/>
            <person name="Tritt A."/>
            <person name="Lipzen A."/>
            <person name="He G."/>
            <person name="Yan M."/>
            <person name="Ng V."/>
            <person name="Cullen D."/>
            <person name="Martin F."/>
            <person name="Rosso M.-N."/>
            <person name="Henrissat B."/>
            <person name="Hibbett D."/>
            <person name="Martinez A.T."/>
            <person name="Grigoriev I.V."/>
        </authorList>
    </citation>
    <scope>NUCLEOTIDE SEQUENCE</scope>
    <source>
        <strain evidence="3">MF-IS2</strain>
    </source>
</reference>
<evidence type="ECO:0000313" key="4">
    <source>
        <dbReference type="Proteomes" id="UP000807342"/>
    </source>
</evidence>
<dbReference type="InterPro" id="IPR027417">
    <property type="entry name" value="P-loop_NTPase"/>
</dbReference>
<name>A0A9P5XPP7_9AGAR</name>
<keyword evidence="4" id="KW-1185">Reference proteome</keyword>
<evidence type="ECO:0000313" key="3">
    <source>
        <dbReference type="EMBL" id="KAF9454272.1"/>
    </source>
</evidence>
<dbReference type="OrthoDB" id="5106486at2759"/>
<keyword evidence="1" id="KW-0677">Repeat</keyword>
<dbReference type="PANTHER" id="PTHR10039:SF14">
    <property type="entry name" value="NACHT DOMAIN-CONTAINING PROTEIN"/>
    <property type="match status" value="1"/>
</dbReference>
<dbReference type="Pfam" id="PF24883">
    <property type="entry name" value="NPHP3_N"/>
    <property type="match status" value="1"/>
</dbReference>
<dbReference type="SUPFAM" id="SSF52540">
    <property type="entry name" value="P-loop containing nucleoside triphosphate hydrolases"/>
    <property type="match status" value="1"/>
</dbReference>
<dbReference type="Proteomes" id="UP000807342">
    <property type="component" value="Unassembled WGS sequence"/>
</dbReference>